<dbReference type="PROSITE" id="PS51005">
    <property type="entry name" value="NAC"/>
    <property type="match status" value="1"/>
</dbReference>
<keyword evidence="1" id="KW-0805">Transcription regulation</keyword>
<sequence length="360" mass="39926">MAVVEDDNLVLPPGFRFHPTDEEIITHYLSPKVLNPEFTARAMGDVDLNKQSKDGRERGYFFCQRDRKYPTGTRTNRATESGYWKATGKDKEIHRGRGILVGMKKTLVFYLGRAPNGEKTNWVMHEFRLEPNSRRMLQDEWIVCKVFHKNTTGPKRSSLILSSGTGGQLIDYPALPPLMDATYYPSDDGLDFKATMAMPSYFSSMFAVDDINMSNINLPPPPVNTNFSFPPESGYIHGDDGPLVAPSPSSPRFGGRCKAEQFSNQSMLSQDTCISADHHTEISSVISNDINAVPTSVGGGANGVLDLRHMWSKAAKVSNPAFMQQKQEMEKKTVPHSGKSIFSGPARAHHVPLACLLAWS</sequence>
<dbReference type="InterPro" id="IPR036093">
    <property type="entry name" value="NAC_dom_sf"/>
</dbReference>
<dbReference type="InterPro" id="IPR003441">
    <property type="entry name" value="NAC-dom"/>
</dbReference>
<evidence type="ECO:0000256" key="2">
    <source>
        <dbReference type="ARBA" id="ARBA00023125"/>
    </source>
</evidence>
<evidence type="ECO:0000313" key="6">
    <source>
        <dbReference type="EMBL" id="KAG0447655.1"/>
    </source>
</evidence>
<feature type="domain" description="NAC" evidence="5">
    <location>
        <begin position="11"/>
        <end position="149"/>
    </location>
</feature>
<dbReference type="GO" id="GO:0006355">
    <property type="term" value="P:regulation of DNA-templated transcription"/>
    <property type="evidence" value="ECO:0007669"/>
    <property type="project" value="InterPro"/>
</dbReference>
<accession>A0A835U318</accession>
<dbReference type="Pfam" id="PF02365">
    <property type="entry name" value="NAM"/>
    <property type="match status" value="1"/>
</dbReference>
<dbReference type="PANTHER" id="PTHR31744">
    <property type="entry name" value="PROTEIN CUP-SHAPED COTYLEDON 2-RELATED"/>
    <property type="match status" value="1"/>
</dbReference>
<dbReference type="GO" id="GO:0003677">
    <property type="term" value="F:DNA binding"/>
    <property type="evidence" value="ECO:0007669"/>
    <property type="project" value="UniProtKB-KW"/>
</dbReference>
<reference evidence="7 8" key="1">
    <citation type="journal article" date="2020" name="Nat. Food">
        <title>A phased Vanilla planifolia genome enables genetic improvement of flavour and production.</title>
        <authorList>
            <person name="Hasing T."/>
            <person name="Tang H."/>
            <person name="Brym M."/>
            <person name="Khazi F."/>
            <person name="Huang T."/>
            <person name="Chambers A.H."/>
        </authorList>
    </citation>
    <scope>NUCLEOTIDE SEQUENCE [LARGE SCALE GENOMIC DNA]</scope>
    <source>
        <tissue evidence="7">Leaf</tissue>
    </source>
</reference>
<dbReference type="PANTHER" id="PTHR31744:SF92">
    <property type="entry name" value="NAC DOMAIN-CONTAINING PROTEIN 87"/>
    <property type="match status" value="1"/>
</dbReference>
<keyword evidence="2" id="KW-0238">DNA-binding</keyword>
<proteinExistence type="predicted"/>
<comment type="caution">
    <text evidence="7">The sequence shown here is derived from an EMBL/GenBank/DDBJ whole genome shotgun (WGS) entry which is preliminary data.</text>
</comment>
<evidence type="ECO:0000259" key="5">
    <source>
        <dbReference type="PROSITE" id="PS51005"/>
    </source>
</evidence>
<evidence type="ECO:0000313" key="7">
    <source>
        <dbReference type="EMBL" id="KAG0447684.1"/>
    </source>
</evidence>
<dbReference type="EMBL" id="JADCNM010000429">
    <property type="protein sequence ID" value="KAG0447655.1"/>
    <property type="molecule type" value="Genomic_DNA"/>
</dbReference>
<evidence type="ECO:0000256" key="3">
    <source>
        <dbReference type="ARBA" id="ARBA00023163"/>
    </source>
</evidence>
<keyword evidence="4" id="KW-0539">Nucleus</keyword>
<name>A0A835U318_VANPL</name>
<dbReference type="SUPFAM" id="SSF101941">
    <property type="entry name" value="NAC domain"/>
    <property type="match status" value="1"/>
</dbReference>
<protein>
    <recommendedName>
        <fullName evidence="5">NAC domain-containing protein</fullName>
    </recommendedName>
</protein>
<keyword evidence="3" id="KW-0804">Transcription</keyword>
<evidence type="ECO:0000256" key="1">
    <source>
        <dbReference type="ARBA" id="ARBA00023015"/>
    </source>
</evidence>
<gene>
    <name evidence="7" type="ORF">HPP92_028211</name>
    <name evidence="6" type="ORF">HPP92_028213</name>
</gene>
<evidence type="ECO:0000313" key="8">
    <source>
        <dbReference type="Proteomes" id="UP000639772"/>
    </source>
</evidence>
<organism evidence="7 8">
    <name type="scientific">Vanilla planifolia</name>
    <name type="common">Vanilla</name>
    <dbReference type="NCBI Taxonomy" id="51239"/>
    <lineage>
        <taxon>Eukaryota</taxon>
        <taxon>Viridiplantae</taxon>
        <taxon>Streptophyta</taxon>
        <taxon>Embryophyta</taxon>
        <taxon>Tracheophyta</taxon>
        <taxon>Spermatophyta</taxon>
        <taxon>Magnoliopsida</taxon>
        <taxon>Liliopsida</taxon>
        <taxon>Asparagales</taxon>
        <taxon>Orchidaceae</taxon>
        <taxon>Vanilloideae</taxon>
        <taxon>Vanilleae</taxon>
        <taxon>Vanilla</taxon>
    </lineage>
</organism>
<dbReference type="Gene3D" id="2.170.150.80">
    <property type="entry name" value="NAC domain"/>
    <property type="match status" value="1"/>
</dbReference>
<dbReference type="GO" id="GO:0005634">
    <property type="term" value="C:nucleus"/>
    <property type="evidence" value="ECO:0007669"/>
    <property type="project" value="UniProtKB-ARBA"/>
</dbReference>
<dbReference type="AlphaFoldDB" id="A0A835U318"/>
<dbReference type="Proteomes" id="UP000639772">
    <property type="component" value="Unassembled WGS sequence"/>
</dbReference>
<evidence type="ECO:0000256" key="4">
    <source>
        <dbReference type="ARBA" id="ARBA00023242"/>
    </source>
</evidence>
<dbReference type="EMBL" id="JADCNM010000428">
    <property type="protein sequence ID" value="KAG0447684.1"/>
    <property type="molecule type" value="Genomic_DNA"/>
</dbReference>
<dbReference type="OrthoDB" id="1424968at2759"/>